<evidence type="ECO:0000313" key="2">
    <source>
        <dbReference type="Proteomes" id="UP000821845"/>
    </source>
</evidence>
<gene>
    <name evidence="1" type="ORF">HPB50_027379</name>
</gene>
<name>A0ACB7TP81_HYAAI</name>
<proteinExistence type="predicted"/>
<dbReference type="EMBL" id="CM023481">
    <property type="protein sequence ID" value="KAH6948991.1"/>
    <property type="molecule type" value="Genomic_DNA"/>
</dbReference>
<evidence type="ECO:0000313" key="1">
    <source>
        <dbReference type="EMBL" id="KAH6948991.1"/>
    </source>
</evidence>
<sequence>MHARSLTGQPSRRQADSVAKKQATPEKADTIMNVIQKVVLKCPSTVVPSKRLAHGHHCRIYLPSRGRKPGRRLKLVVAVRRGGSSLPV</sequence>
<dbReference type="Proteomes" id="UP000821845">
    <property type="component" value="Chromosome 1"/>
</dbReference>
<accession>A0ACB7TP81</accession>
<reference evidence="1" key="1">
    <citation type="submission" date="2020-05" db="EMBL/GenBank/DDBJ databases">
        <title>Large-scale comparative analyses of tick genomes elucidate their genetic diversity and vector capacities.</title>
        <authorList>
            <person name="Jia N."/>
            <person name="Wang J."/>
            <person name="Shi W."/>
            <person name="Du L."/>
            <person name="Sun Y."/>
            <person name="Zhan W."/>
            <person name="Jiang J."/>
            <person name="Wang Q."/>
            <person name="Zhang B."/>
            <person name="Ji P."/>
            <person name="Sakyi L.B."/>
            <person name="Cui X."/>
            <person name="Yuan T."/>
            <person name="Jiang B."/>
            <person name="Yang W."/>
            <person name="Lam T.T.-Y."/>
            <person name="Chang Q."/>
            <person name="Ding S."/>
            <person name="Wang X."/>
            <person name="Zhu J."/>
            <person name="Ruan X."/>
            <person name="Zhao L."/>
            <person name="Wei J."/>
            <person name="Que T."/>
            <person name="Du C."/>
            <person name="Cheng J."/>
            <person name="Dai P."/>
            <person name="Han X."/>
            <person name="Huang E."/>
            <person name="Gao Y."/>
            <person name="Liu J."/>
            <person name="Shao H."/>
            <person name="Ye R."/>
            <person name="Li L."/>
            <person name="Wei W."/>
            <person name="Wang X."/>
            <person name="Wang C."/>
            <person name="Yang T."/>
            <person name="Huo Q."/>
            <person name="Li W."/>
            <person name="Guo W."/>
            <person name="Chen H."/>
            <person name="Zhou L."/>
            <person name="Ni X."/>
            <person name="Tian J."/>
            <person name="Zhou Y."/>
            <person name="Sheng Y."/>
            <person name="Liu T."/>
            <person name="Pan Y."/>
            <person name="Xia L."/>
            <person name="Li J."/>
            <person name="Zhao F."/>
            <person name="Cao W."/>
        </authorList>
    </citation>
    <scope>NUCLEOTIDE SEQUENCE</scope>
    <source>
        <strain evidence="1">Hyas-2018</strain>
    </source>
</reference>
<comment type="caution">
    <text evidence="1">The sequence shown here is derived from an EMBL/GenBank/DDBJ whole genome shotgun (WGS) entry which is preliminary data.</text>
</comment>
<protein>
    <submittedName>
        <fullName evidence="1">Uncharacterized protein</fullName>
    </submittedName>
</protein>
<keyword evidence="2" id="KW-1185">Reference proteome</keyword>
<organism evidence="1 2">
    <name type="scientific">Hyalomma asiaticum</name>
    <name type="common">Tick</name>
    <dbReference type="NCBI Taxonomy" id="266040"/>
    <lineage>
        <taxon>Eukaryota</taxon>
        <taxon>Metazoa</taxon>
        <taxon>Ecdysozoa</taxon>
        <taxon>Arthropoda</taxon>
        <taxon>Chelicerata</taxon>
        <taxon>Arachnida</taxon>
        <taxon>Acari</taxon>
        <taxon>Parasitiformes</taxon>
        <taxon>Ixodida</taxon>
        <taxon>Ixodoidea</taxon>
        <taxon>Ixodidae</taxon>
        <taxon>Hyalomminae</taxon>
        <taxon>Hyalomma</taxon>
    </lineage>
</organism>